<dbReference type="PROSITE" id="PS51892">
    <property type="entry name" value="SUBTILASE"/>
    <property type="match status" value="1"/>
</dbReference>
<keyword evidence="4 5" id="KW-0720">Serine protease</keyword>
<evidence type="ECO:0000256" key="2">
    <source>
        <dbReference type="ARBA" id="ARBA00022670"/>
    </source>
</evidence>
<dbReference type="InterPro" id="IPR010259">
    <property type="entry name" value="S8pro/Inhibitor_I9"/>
</dbReference>
<dbReference type="Gene3D" id="3.30.70.80">
    <property type="entry name" value="Peptidase S8 propeptide/proteinase inhibitor I9"/>
    <property type="match status" value="1"/>
</dbReference>
<keyword evidence="2 5" id="KW-0645">Protease</keyword>
<dbReference type="InterPro" id="IPR050131">
    <property type="entry name" value="Peptidase_S8_subtilisin-like"/>
</dbReference>
<protein>
    <submittedName>
        <fullName evidence="9">Subtilisin ase 1</fullName>
    </submittedName>
</protein>
<feature type="domain" description="Inhibitor I9" evidence="8">
    <location>
        <begin position="14"/>
        <end position="83"/>
    </location>
</feature>
<dbReference type="Proteomes" id="UP000282876">
    <property type="component" value="Unassembled WGS sequence"/>
</dbReference>
<feature type="domain" description="Peptidase S8/S53" evidence="7">
    <location>
        <begin position="132"/>
        <end position="388"/>
    </location>
</feature>
<dbReference type="PANTHER" id="PTHR43806:SF11">
    <property type="entry name" value="CEREVISIN-RELATED"/>
    <property type="match status" value="1"/>
</dbReference>
<keyword evidence="10" id="KW-1185">Reference proteome</keyword>
<evidence type="ECO:0000256" key="4">
    <source>
        <dbReference type="ARBA" id="ARBA00022825"/>
    </source>
</evidence>
<dbReference type="STRING" id="291195.A0A437AQC0"/>
<dbReference type="Pfam" id="PF05922">
    <property type="entry name" value="Inhibitor_I9"/>
    <property type="match status" value="1"/>
</dbReference>
<dbReference type="PRINTS" id="PR00723">
    <property type="entry name" value="SUBTILISIN"/>
</dbReference>
<dbReference type="InterPro" id="IPR022398">
    <property type="entry name" value="Peptidase_S8_His-AS"/>
</dbReference>
<dbReference type="FunFam" id="3.40.50.200:FF:000007">
    <property type="entry name" value="Subtilisin-like serine protease"/>
    <property type="match status" value="1"/>
</dbReference>
<evidence type="ECO:0000259" key="7">
    <source>
        <dbReference type="Pfam" id="PF00082"/>
    </source>
</evidence>
<proteinExistence type="inferred from homology"/>
<feature type="active site" description="Charge relay system" evidence="5">
    <location>
        <position position="173"/>
    </location>
</feature>
<gene>
    <name evidence="9" type="ORF">TUBRATIS_000350</name>
</gene>
<comment type="similarity">
    <text evidence="1 5 6">Belongs to the peptidase S8 family.</text>
</comment>
<accession>A0A437AQC0</accession>
<evidence type="ECO:0000256" key="3">
    <source>
        <dbReference type="ARBA" id="ARBA00022801"/>
    </source>
</evidence>
<dbReference type="PROSITE" id="PS00136">
    <property type="entry name" value="SUBTILASE_ASP"/>
    <property type="match status" value="1"/>
</dbReference>
<dbReference type="InterPro" id="IPR000209">
    <property type="entry name" value="Peptidase_S8/S53_dom"/>
</dbReference>
<feature type="active site" description="Charge relay system" evidence="5">
    <location>
        <position position="356"/>
    </location>
</feature>
<dbReference type="SUPFAM" id="SSF52743">
    <property type="entry name" value="Subtilisin-like"/>
    <property type="match status" value="1"/>
</dbReference>
<comment type="caution">
    <text evidence="9">The sequence shown here is derived from an EMBL/GenBank/DDBJ whole genome shotgun (WGS) entry which is preliminary data.</text>
</comment>
<dbReference type="AlphaFoldDB" id="A0A437AQC0"/>
<feature type="active site" description="Charge relay system" evidence="5">
    <location>
        <position position="141"/>
    </location>
</feature>
<sequence length="425" mass="47526">MFLFFILSLCRDNYIVILKNTLDPSKRNVYSREYNTTSHFKKGDSIVKKTSLGYIANLSKETADSLQNDPEVVTVEEDKIVKLFDNKPLIDVFIEDKIFLEGPKKYNKKKKEPWGLGRISGTEKFVYPPSAGEGVDVYVLDTGIEKNHDEFEDRAEFGINLVEDSKNTDENGHGTHVAGTIAGKNVGVAKKARVIGVKVLDKEGLGMISRVILGLDYVIREHSKKLEDYKLKLLFESKASSFFLREMNKQIKHTSFPKTVVNMSVGGLKSKAMEYTIQYASSLGIHFSVAAGNDHEDACDFSPGSSKNAITVGASDKKNRVAFFSNYGMCVDLFAPGVEIYSAWPNNSYKKNSGTSMASPHVAGVMALFLGEKNYSPNELVDSILNESEHLVCQKEEYFYDDPNFDSLLPFVSIKKLLERSEVFD</sequence>
<dbReference type="GO" id="GO:0004252">
    <property type="term" value="F:serine-type endopeptidase activity"/>
    <property type="evidence" value="ECO:0007669"/>
    <property type="project" value="UniProtKB-UniRule"/>
</dbReference>
<keyword evidence="3 5" id="KW-0378">Hydrolase</keyword>
<dbReference type="GO" id="GO:0005615">
    <property type="term" value="C:extracellular space"/>
    <property type="evidence" value="ECO:0007669"/>
    <property type="project" value="TreeGrafter"/>
</dbReference>
<dbReference type="SUPFAM" id="SSF54897">
    <property type="entry name" value="Protease propeptides/inhibitors"/>
    <property type="match status" value="1"/>
</dbReference>
<dbReference type="EMBL" id="RCSS01000008">
    <property type="protein sequence ID" value="RVD93441.1"/>
    <property type="molecule type" value="Genomic_DNA"/>
</dbReference>
<dbReference type="PROSITE" id="PS00137">
    <property type="entry name" value="SUBTILASE_HIS"/>
    <property type="match status" value="1"/>
</dbReference>
<dbReference type="Gene3D" id="3.40.50.200">
    <property type="entry name" value="Peptidase S8/S53 domain"/>
    <property type="match status" value="1"/>
</dbReference>
<organism evidence="9 10">
    <name type="scientific">Tubulinosema ratisbonensis</name>
    <dbReference type="NCBI Taxonomy" id="291195"/>
    <lineage>
        <taxon>Eukaryota</taxon>
        <taxon>Fungi</taxon>
        <taxon>Fungi incertae sedis</taxon>
        <taxon>Microsporidia</taxon>
        <taxon>Tubulinosematoidea</taxon>
        <taxon>Tubulinosematidae</taxon>
        <taxon>Tubulinosema</taxon>
    </lineage>
</organism>
<evidence type="ECO:0000256" key="5">
    <source>
        <dbReference type="PROSITE-ProRule" id="PRU01240"/>
    </source>
</evidence>
<evidence type="ECO:0000256" key="6">
    <source>
        <dbReference type="RuleBase" id="RU003355"/>
    </source>
</evidence>
<dbReference type="VEuPathDB" id="MicrosporidiaDB:TUBRATIS_000350"/>
<dbReference type="InterPro" id="IPR034193">
    <property type="entry name" value="PCSK9_ProteinaseK-like"/>
</dbReference>
<dbReference type="PANTHER" id="PTHR43806">
    <property type="entry name" value="PEPTIDASE S8"/>
    <property type="match status" value="1"/>
</dbReference>
<dbReference type="GO" id="GO:0006508">
    <property type="term" value="P:proteolysis"/>
    <property type="evidence" value="ECO:0007669"/>
    <property type="project" value="UniProtKB-KW"/>
</dbReference>
<dbReference type="InterPro" id="IPR036852">
    <property type="entry name" value="Peptidase_S8/S53_dom_sf"/>
</dbReference>
<reference evidence="9 10" key="1">
    <citation type="submission" date="2018-10" db="EMBL/GenBank/DDBJ databases">
        <title>Draft genome sequence of the microsporidian Tubulinosema ratisbonensis.</title>
        <authorList>
            <person name="Polonais V."/>
            <person name="Peyretaillade E."/>
            <person name="Niehus S."/>
            <person name="Wawrzyniak I."/>
            <person name="Franchet A."/>
            <person name="Gaspin C."/>
            <person name="Reichstadt M."/>
            <person name="Belser C."/>
            <person name="Labadie K."/>
            <person name="Delbac F."/>
            <person name="Ferrandon D."/>
        </authorList>
    </citation>
    <scope>NUCLEOTIDE SEQUENCE [LARGE SCALE GENOMIC DNA]</scope>
    <source>
        <strain evidence="9 10">Franzen</strain>
    </source>
</reference>
<dbReference type="OrthoDB" id="206201at2759"/>
<dbReference type="InterPro" id="IPR015500">
    <property type="entry name" value="Peptidase_S8_subtilisin-rel"/>
</dbReference>
<evidence type="ECO:0000259" key="8">
    <source>
        <dbReference type="Pfam" id="PF05922"/>
    </source>
</evidence>
<dbReference type="Pfam" id="PF00082">
    <property type="entry name" value="Peptidase_S8"/>
    <property type="match status" value="1"/>
</dbReference>
<dbReference type="InterPro" id="IPR023827">
    <property type="entry name" value="Peptidase_S8_Asp-AS"/>
</dbReference>
<name>A0A437AQC0_9MICR</name>
<dbReference type="InterPro" id="IPR037045">
    <property type="entry name" value="S8pro/Inhibitor_I9_sf"/>
</dbReference>
<dbReference type="InterPro" id="IPR023828">
    <property type="entry name" value="Peptidase_S8_Ser-AS"/>
</dbReference>
<evidence type="ECO:0000313" key="10">
    <source>
        <dbReference type="Proteomes" id="UP000282876"/>
    </source>
</evidence>
<dbReference type="PROSITE" id="PS00138">
    <property type="entry name" value="SUBTILASE_SER"/>
    <property type="match status" value="1"/>
</dbReference>
<evidence type="ECO:0000256" key="1">
    <source>
        <dbReference type="ARBA" id="ARBA00011073"/>
    </source>
</evidence>
<evidence type="ECO:0000313" key="9">
    <source>
        <dbReference type="EMBL" id="RVD93441.1"/>
    </source>
</evidence>
<dbReference type="CDD" id="cd04077">
    <property type="entry name" value="Peptidases_S8_PCSK9_ProteinaseK_like"/>
    <property type="match status" value="1"/>
</dbReference>